<keyword evidence="3" id="KW-1185">Reference proteome</keyword>
<dbReference type="InterPro" id="IPR016024">
    <property type="entry name" value="ARM-type_fold"/>
</dbReference>
<proteinExistence type="inferred from homology"/>
<name>A0A1R1Y4N0_9FUNG</name>
<dbReference type="SUPFAM" id="SSF48371">
    <property type="entry name" value="ARM repeat"/>
    <property type="match status" value="1"/>
</dbReference>
<evidence type="ECO:0000313" key="2">
    <source>
        <dbReference type="EMBL" id="OMJ21706.1"/>
    </source>
</evidence>
<organism evidence="2 3">
    <name type="scientific">Smittium culicis</name>
    <dbReference type="NCBI Taxonomy" id="133412"/>
    <lineage>
        <taxon>Eukaryota</taxon>
        <taxon>Fungi</taxon>
        <taxon>Fungi incertae sedis</taxon>
        <taxon>Zoopagomycota</taxon>
        <taxon>Kickxellomycotina</taxon>
        <taxon>Harpellomycetes</taxon>
        <taxon>Harpellales</taxon>
        <taxon>Legeriomycetaceae</taxon>
        <taxon>Smittium</taxon>
    </lineage>
</organism>
<protein>
    <submittedName>
        <fullName evidence="2">MO25-like protein 2</fullName>
    </submittedName>
</protein>
<dbReference type="PANTHER" id="PTHR10182:SF3">
    <property type="entry name" value="PROTEIN MO25"/>
    <property type="match status" value="1"/>
</dbReference>
<dbReference type="InterPro" id="IPR011989">
    <property type="entry name" value="ARM-like"/>
</dbReference>
<dbReference type="AlphaFoldDB" id="A0A1R1Y4N0"/>
<evidence type="ECO:0000256" key="1">
    <source>
        <dbReference type="ARBA" id="ARBA00011012"/>
    </source>
</evidence>
<sequence length="127" mass="14725">MILQNVPLEYCHSNILPSLIQNIGSFSFDCRKEISLIYAILLRRKIGTREPTIDYLNKNPHIIHLLCDGYNQPEAAVFVGSMLRESLKHESLASILLDYKNFFSFFKYVQMQNFDIASDAFSNFRVN</sequence>
<comment type="similarity">
    <text evidence="1">Belongs to the Mo25 family.</text>
</comment>
<dbReference type="GO" id="GO:0035556">
    <property type="term" value="P:intracellular signal transduction"/>
    <property type="evidence" value="ECO:0007669"/>
    <property type="project" value="TreeGrafter"/>
</dbReference>
<dbReference type="PANTHER" id="PTHR10182">
    <property type="entry name" value="CALCIUM-BINDING PROTEIN 39-RELATED"/>
    <property type="match status" value="1"/>
</dbReference>
<dbReference type="Pfam" id="PF08569">
    <property type="entry name" value="Mo25"/>
    <property type="match status" value="1"/>
</dbReference>
<accession>A0A1R1Y4N0</accession>
<dbReference type="EMBL" id="LSSM01002434">
    <property type="protein sequence ID" value="OMJ21706.1"/>
    <property type="molecule type" value="Genomic_DNA"/>
</dbReference>
<reference evidence="3" key="1">
    <citation type="submission" date="2017-01" db="EMBL/GenBank/DDBJ databases">
        <authorList>
            <person name="Wang Y."/>
            <person name="White M."/>
            <person name="Kvist S."/>
            <person name="Moncalvo J.-M."/>
        </authorList>
    </citation>
    <scope>NUCLEOTIDE SEQUENCE [LARGE SCALE GENOMIC DNA]</scope>
    <source>
        <strain evidence="3">ID-206-W2</strain>
    </source>
</reference>
<gene>
    <name evidence="2" type="ORF">AYI69_g5711</name>
</gene>
<dbReference type="GO" id="GO:0043539">
    <property type="term" value="F:protein serine/threonine kinase activator activity"/>
    <property type="evidence" value="ECO:0007669"/>
    <property type="project" value="TreeGrafter"/>
</dbReference>
<dbReference type="OrthoDB" id="609103at2759"/>
<comment type="caution">
    <text evidence="2">The sequence shown here is derived from an EMBL/GenBank/DDBJ whole genome shotgun (WGS) entry which is preliminary data.</text>
</comment>
<evidence type="ECO:0000313" key="3">
    <source>
        <dbReference type="Proteomes" id="UP000187429"/>
    </source>
</evidence>
<dbReference type="Proteomes" id="UP000187429">
    <property type="component" value="Unassembled WGS sequence"/>
</dbReference>
<dbReference type="InterPro" id="IPR013878">
    <property type="entry name" value="Mo25"/>
</dbReference>
<dbReference type="Gene3D" id="1.25.10.10">
    <property type="entry name" value="Leucine-rich Repeat Variant"/>
    <property type="match status" value="1"/>
</dbReference>